<proteinExistence type="predicted"/>
<name>A0A3A8J4V3_9BACT</name>
<dbReference type="AlphaFoldDB" id="A0A3A8J4V3"/>
<dbReference type="Proteomes" id="UP000268094">
    <property type="component" value="Unassembled WGS sequence"/>
</dbReference>
<keyword evidence="1" id="KW-1133">Transmembrane helix</keyword>
<organism evidence="2 3">
    <name type="scientific">Corallococcus terminator</name>
    <dbReference type="NCBI Taxonomy" id="2316733"/>
    <lineage>
        <taxon>Bacteria</taxon>
        <taxon>Pseudomonadati</taxon>
        <taxon>Myxococcota</taxon>
        <taxon>Myxococcia</taxon>
        <taxon>Myxococcales</taxon>
        <taxon>Cystobacterineae</taxon>
        <taxon>Myxococcaceae</taxon>
        <taxon>Corallococcus</taxon>
    </lineage>
</organism>
<feature type="transmembrane region" description="Helical" evidence="1">
    <location>
        <begin position="92"/>
        <end position="119"/>
    </location>
</feature>
<comment type="caution">
    <text evidence="2">The sequence shown here is derived from an EMBL/GenBank/DDBJ whole genome shotgun (WGS) entry which is preliminary data.</text>
</comment>
<dbReference type="EMBL" id="RAVZ01000054">
    <property type="protein sequence ID" value="RKG90505.1"/>
    <property type="molecule type" value="Genomic_DNA"/>
</dbReference>
<evidence type="ECO:0000313" key="3">
    <source>
        <dbReference type="Proteomes" id="UP000268094"/>
    </source>
</evidence>
<reference evidence="3" key="1">
    <citation type="submission" date="2018-09" db="EMBL/GenBank/DDBJ databases">
        <authorList>
            <person name="Livingstone P.G."/>
            <person name="Whitworth D.E."/>
        </authorList>
    </citation>
    <scope>NUCLEOTIDE SEQUENCE [LARGE SCALE GENOMIC DNA]</scope>
    <source>
        <strain evidence="3">CA054A</strain>
    </source>
</reference>
<keyword evidence="1" id="KW-0472">Membrane</keyword>
<sequence>MSFADKLRPWLPLHENGVSRAVHFVGAYLFTFSLLVPLSWVRLPVPGVSLTAAHLLVLAVVLYAVMLEWTAGLLMALPLLPTLMAAEAVARLATGTAVGVAVGVMVMRFALVVGAHVVFEKKTHGLSLGGPLLFFIEPVYLITLVLFSLGFKRDLYARATSQGTGPASAAR</sequence>
<feature type="transmembrane region" description="Helical" evidence="1">
    <location>
        <begin position="52"/>
        <end position="80"/>
    </location>
</feature>
<keyword evidence="1" id="KW-0812">Transmembrane</keyword>
<accession>A0A3A8J4V3</accession>
<protein>
    <submittedName>
        <fullName evidence="2">DUF962 domain-containing protein</fullName>
    </submittedName>
</protein>
<gene>
    <name evidence="2" type="ORF">D7V88_10905</name>
</gene>
<feature type="transmembrane region" description="Helical" evidence="1">
    <location>
        <begin position="21"/>
        <end position="40"/>
    </location>
</feature>
<keyword evidence="3" id="KW-1185">Reference proteome</keyword>
<evidence type="ECO:0000313" key="2">
    <source>
        <dbReference type="EMBL" id="RKG90505.1"/>
    </source>
</evidence>
<evidence type="ECO:0000256" key="1">
    <source>
        <dbReference type="SAM" id="Phobius"/>
    </source>
</evidence>
<dbReference type="OrthoDB" id="5511169at2"/>
<dbReference type="RefSeq" id="WP_120540558.1">
    <property type="nucleotide sequence ID" value="NZ_RAVZ01000054.1"/>
</dbReference>
<dbReference type="Pfam" id="PF06127">
    <property type="entry name" value="Mpo1-like"/>
    <property type="match status" value="1"/>
</dbReference>
<dbReference type="InterPro" id="IPR009305">
    <property type="entry name" value="Mpo1-like"/>
</dbReference>
<feature type="transmembrane region" description="Helical" evidence="1">
    <location>
        <begin position="131"/>
        <end position="151"/>
    </location>
</feature>